<protein>
    <submittedName>
        <fullName evidence="1">Uncharacterized protein</fullName>
    </submittedName>
</protein>
<reference evidence="1 2" key="1">
    <citation type="submission" date="2016-09" db="EMBL/GenBank/DDBJ databases">
        <title>The complete genome sequences of Rhizobium gallicum, symbiovars gallicum and phaseoli, symbionts associated to common bean (Phaseolus vulgaris).</title>
        <authorList>
            <person name="Bustos P."/>
            <person name="Santamaria R.I."/>
            <person name="Perez-Carrascal O.M."/>
            <person name="Juarez S."/>
            <person name="Lozano L."/>
            <person name="Martinez-Flores I."/>
            <person name="Martinez-Romero E."/>
            <person name="Cevallos M."/>
            <person name="Romero D."/>
            <person name="Davila G."/>
            <person name="Gonzalez V."/>
        </authorList>
    </citation>
    <scope>NUCLEOTIDE SEQUENCE [LARGE SCALE GENOMIC DNA]</scope>
    <source>
        <strain evidence="1 2">8C-3</strain>
    </source>
</reference>
<gene>
    <name evidence="1" type="ORF">AM571_CH04095</name>
</gene>
<evidence type="ECO:0000313" key="2">
    <source>
        <dbReference type="Proteomes" id="UP000185109"/>
    </source>
</evidence>
<dbReference type="Proteomes" id="UP000185109">
    <property type="component" value="Chromosome"/>
</dbReference>
<dbReference type="EMBL" id="CP017241">
    <property type="protein sequence ID" value="APO76871.1"/>
    <property type="molecule type" value="Genomic_DNA"/>
</dbReference>
<proteinExistence type="predicted"/>
<evidence type="ECO:0000313" key="1">
    <source>
        <dbReference type="EMBL" id="APO76871.1"/>
    </source>
</evidence>
<accession>A0A1L5P9M7</accession>
<name>A0A1L5P9M7_RHIET</name>
<organism evidence="1 2">
    <name type="scientific">Rhizobium etli 8C-3</name>
    <dbReference type="NCBI Taxonomy" id="538025"/>
    <lineage>
        <taxon>Bacteria</taxon>
        <taxon>Pseudomonadati</taxon>
        <taxon>Pseudomonadota</taxon>
        <taxon>Alphaproteobacteria</taxon>
        <taxon>Hyphomicrobiales</taxon>
        <taxon>Rhizobiaceae</taxon>
        <taxon>Rhizobium/Agrobacterium group</taxon>
        <taxon>Rhizobium</taxon>
    </lineage>
</organism>
<dbReference type="AlphaFoldDB" id="A0A1L5P9M7"/>
<sequence>MEIWASRQNTGLTLPKIGKFSEILRNPDQKRTKTARAEPLLGVFSIILLLTCGKSHTSGECLQWLPKTIRDAKS</sequence>